<evidence type="ECO:0008006" key="4">
    <source>
        <dbReference type="Google" id="ProtNLM"/>
    </source>
</evidence>
<comment type="caution">
    <text evidence="2">The sequence shown here is derived from an EMBL/GenBank/DDBJ whole genome shotgun (WGS) entry which is preliminary data.</text>
</comment>
<evidence type="ECO:0000256" key="1">
    <source>
        <dbReference type="SAM" id="MobiDB-lite"/>
    </source>
</evidence>
<dbReference type="Pfam" id="PF20901">
    <property type="entry name" value="Sf6_terminase"/>
    <property type="match status" value="1"/>
</dbReference>
<accession>A0A7Y9XWV4</accession>
<feature type="region of interest" description="Disordered" evidence="1">
    <location>
        <begin position="142"/>
        <end position="175"/>
    </location>
</feature>
<dbReference type="AlphaFoldDB" id="A0A7Y9XWV4"/>
<dbReference type="EMBL" id="JACBZF010000001">
    <property type="protein sequence ID" value="NYH94531.1"/>
    <property type="molecule type" value="Genomic_DNA"/>
</dbReference>
<dbReference type="Proteomes" id="UP000522081">
    <property type="component" value="Unassembled WGS sequence"/>
</dbReference>
<reference evidence="2 3" key="1">
    <citation type="submission" date="2020-07" db="EMBL/GenBank/DDBJ databases">
        <title>Genomic Encyclopedia of Type Strains, Phase IV (KMG-IV): sequencing the most valuable type-strain genomes for metagenomic binning, comparative biology and taxonomic classification.</title>
        <authorList>
            <person name="Goeker M."/>
        </authorList>
    </citation>
    <scope>NUCLEOTIDE SEQUENCE [LARGE SCALE GENOMIC DNA]</scope>
    <source>
        <strain evidence="2 3">DSM 29043</strain>
    </source>
</reference>
<evidence type="ECO:0000313" key="3">
    <source>
        <dbReference type="Proteomes" id="UP000522081"/>
    </source>
</evidence>
<dbReference type="Gene3D" id="1.10.10.60">
    <property type="entry name" value="Homeodomain-like"/>
    <property type="match status" value="1"/>
</dbReference>
<organism evidence="2 3">
    <name type="scientific">Novosphingobium marinum</name>
    <dbReference type="NCBI Taxonomy" id="1514948"/>
    <lineage>
        <taxon>Bacteria</taxon>
        <taxon>Pseudomonadati</taxon>
        <taxon>Pseudomonadota</taxon>
        <taxon>Alphaproteobacteria</taxon>
        <taxon>Sphingomonadales</taxon>
        <taxon>Sphingomonadaceae</taxon>
        <taxon>Novosphingobium</taxon>
    </lineage>
</organism>
<protein>
    <recommendedName>
        <fullName evidence="4">Terminase small subunit</fullName>
    </recommendedName>
</protein>
<sequence length="175" mass="18585">MPREQYTDAHVERLLEQLAEGKSLITICAQDDMPSRSTVYNWMLEDSELGWRVLEAREVGFHLRAEMAVAAAKNAKDPLPGRLAFDSEKWYLGKLSKAFAEKPVSIGPVVNVDVGEAFDAVAKALEKAAAAIAGSGTSTKPVVIEGETRPGNASGRLADMAGDGGKGLGKDPDGS</sequence>
<dbReference type="InterPro" id="IPR048683">
    <property type="entry name" value="Sf6_terminase"/>
</dbReference>
<evidence type="ECO:0000313" key="2">
    <source>
        <dbReference type="EMBL" id="NYH94531.1"/>
    </source>
</evidence>
<keyword evidence="3" id="KW-1185">Reference proteome</keyword>
<dbReference type="RefSeq" id="WP_229735488.1">
    <property type="nucleotide sequence ID" value="NZ_BMGF01000001.1"/>
</dbReference>
<gene>
    <name evidence="2" type="ORF">FHS75_000836</name>
</gene>
<proteinExistence type="predicted"/>
<name>A0A7Y9XWV4_9SPHN</name>